<dbReference type="PANTHER" id="PTHR13500:SF0">
    <property type="entry name" value="NUCLEOLAR PRE-RIBOSOMAL-ASSOCIATED PROTEIN 1"/>
    <property type="match status" value="1"/>
</dbReference>
<organism evidence="4 5">
    <name type="scientific">Rehmannia glutinosa</name>
    <name type="common">Chinese foxglove</name>
    <dbReference type="NCBI Taxonomy" id="99300"/>
    <lineage>
        <taxon>Eukaryota</taxon>
        <taxon>Viridiplantae</taxon>
        <taxon>Streptophyta</taxon>
        <taxon>Embryophyta</taxon>
        <taxon>Tracheophyta</taxon>
        <taxon>Spermatophyta</taxon>
        <taxon>Magnoliopsida</taxon>
        <taxon>eudicotyledons</taxon>
        <taxon>Gunneridae</taxon>
        <taxon>Pentapetalae</taxon>
        <taxon>asterids</taxon>
        <taxon>lamiids</taxon>
        <taxon>Lamiales</taxon>
        <taxon>Orobanchaceae</taxon>
        <taxon>Rehmannieae</taxon>
        <taxon>Rehmannia</taxon>
    </lineage>
</organism>
<dbReference type="EMBL" id="JABTTQ020001056">
    <property type="protein sequence ID" value="KAK6136051.1"/>
    <property type="molecule type" value="Genomic_DNA"/>
</dbReference>
<dbReference type="InterPro" id="IPR021714">
    <property type="entry name" value="URB1_N"/>
</dbReference>
<evidence type="ECO:0000256" key="1">
    <source>
        <dbReference type="SAM" id="MobiDB-lite"/>
    </source>
</evidence>
<comment type="caution">
    <text evidence="4">The sequence shown here is derived from an EMBL/GenBank/DDBJ whole genome shotgun (WGS) entry which is preliminary data.</text>
</comment>
<dbReference type="Pfam" id="PF11707">
    <property type="entry name" value="Npa1"/>
    <property type="match status" value="1"/>
</dbReference>
<protein>
    <recommendedName>
        <fullName evidence="6">Nucleolar pre-ribosomal-associated protein</fullName>
    </recommendedName>
</protein>
<evidence type="ECO:0000259" key="2">
    <source>
        <dbReference type="Pfam" id="PF11707"/>
    </source>
</evidence>
<evidence type="ECO:0000313" key="5">
    <source>
        <dbReference type="Proteomes" id="UP001318860"/>
    </source>
</evidence>
<keyword evidence="5" id="KW-1185">Reference proteome</keyword>
<dbReference type="PANTHER" id="PTHR13500">
    <property type="entry name" value="NUCLEOLAR PRERIBOSOMAL-ASSOCIATED PROTEIN 1"/>
    <property type="match status" value="1"/>
</dbReference>
<dbReference type="Proteomes" id="UP001318860">
    <property type="component" value="Unassembled WGS sequence"/>
</dbReference>
<feature type="domain" description="URB1 C-terminal" evidence="3">
    <location>
        <begin position="1993"/>
        <end position="2174"/>
    </location>
</feature>
<sequence>MEEKEEEVLPNFTVKMNHEAKLKELLRNLTSVESQLCSEASKEFIKILKSDLGPEFLHAYVQTSSKLIEISQAWEFRKGKPGFLHILNLVAAILKHGKDSVVGNGGIHIGRVLDKFASALIKEKMGDLYKELNSKEANRQNAVLLLLASIVRLNSQLAWEVAKVFDFKLAGFPKLAEVRLRANKFAEGKRKSYSTRKAFVGFAMSFLEVGNPRLLRGVLQQKEMYSGVLRGLGNDDEETVVYVLSILRDRVLVQESLVPPGLRSVLFGSVTLEQLASISGRDDFGDAAELAHNVLVMVCTNPVNGLMPDLNRRPSPLRGNLRRLLDLMKKLKATEVEYHRALLLAIVKGLPSFGSAYLDEFPYSLEDLASDNWFAAISLAADVVSSVNDGLSFGFLDKPPAYDSPNVQSILKCIAPRPFTRLVINKGLLHADSLVKHGTLKLVVEVLKLFDSLVETLDTSSHSNIQMMHSWKTLKAEIQDGVRMSLPDPQVLLSLLSPLNSHFKSLESTTKRKADTETASENYVNVSKRLKSSAVSEELDMLISGVNSSEVDLSADDGAADSGGEQQSENGADIVKCISDLWGLHQCSMTDMDLKDGDTHFYSKILDSLRIYYRTMPMAMEGLFDLFKFLPNSPLALPTILQQSLLQLFAEHVSQFSRDATPIRTPPQMYKHLHPFIILLLGSPVRHIKEQAYALAKAAMLSTGAFDNNTREICAWFLFIPGPNDNHVYVEDVEEEIFQKLSSVIVSFLCDAVSTTGNNLYKYMQYLKHYIYDSEGGRDLSPEVSPFTICVLDKCQRLLSSESGSFTIPQKSLISHYVCNTIKYLLDTQVNAGTLSFLIDRALSEKLENCSSRVDILELVECPCEWRPLKTLLRFARDILHRGCYSIYSTVDVMRSNNSFINTLRDIKGVLRSEYDSGLVGLTLSFSFSLMCTRHSELLQNFPLVLSISSNLLEAPFSVLSSILFLEPGYLSDVSKLWPEVFSAALDIVIHCKEKEEVSYKVDLDSTEAASVAFARFLKDAPFCVLFSSIVQSNSLHFLEQSGLQKLLLDKVTGIPSDHLVSSLCNVLFWINHARSCYRERSLNELEMLSKICFILAEHLLKQLLVGNIDTVNPDHVKAPVQLPYAVEVAEIIFNHPAVTASLSCPLSGDIEFSDSVFGETLGKLLVLSKQVVHPMDHHVLNLMRTVSELLFPMCDDQISEQVMNVRKRISRAFKSLEQKLLLIFKNKFDSCIQSMDFKPFIPTFYALHSLIRFISPFELLDLVNWLFSRIDFDNTTFRLSSKGNALFVGLHLASSIFDFLSACMRQPYPESELYSCFLGGTGTHFDVMLLERIFFQVLEIGCHFRLDIADTCLLKAVSIVKLHKAIQHPHLPSIMVLSRAMASTPVNIISYCLHRMNRTKADLLYLIAEMNPLYISVFGFMISEILDKSLLPNANGMQETYSFSDEELLMLLPAVFLYLNSVVSKFGNQLSKPFQVIISAYARVLLGGVSKWKIFVSGNIFEIGLDGPLTASAEEFSYLFSESLLGKAFLMVKDHLALSEDIMKLDRRLSLFNSVCPSSADDIFDYCCGESGLRSLKQPLEFVNRVVAKINLCRILLFPDHNHSHSQLDNGDKKMIPPQVTSDIEKLRIQFLSMLINSWKLIVKKFQYNNDYSGDIDGQEISLFRFLEVFVMNNILELTTEMHNCLIKLDSLPFLEQLVKSFLRYRFGDPATLKMLRTVLTSLSHGNFSCASVIQLLLAHSQFAQSIHLACQSHVSTQFGLVFTPMQSILRSLAIPRSDHDTLDCKNNKLTSQQHLNLLELVKLVRVLFHIYAQQKELNIEEDIDINSRELVYLLLSSYGAACTEVDMEIYNLMLQVESTDKSSAGIVAQMDYLWGFASLKVRKEWEQGKDMQFDPKNMEPFEERRKIKFRENLPVDPKLCAQTVLYFPYKRFVNGGTLHKLQKDGSTVMHKASSTTHKLQIYDPVFILRFSIHCLSVRYIEPIEFASLGLLAITFASISSPDDDMRKLGYEALANFKSALGKCQKKKDVIRLRLLMSYLQNGIEEPWQRIPSIIAIFLAEASLVLLDPSHDNYSTISKYLSNSPSVNTKAIPLFQNLFWSSSISFRADRLWMLRLLYVGLNTEDDAQTYIRNSIFETLMSFCSSPLSDNESKELIIQIVKKAVQLHKTVCKMVLLHEKSLMDLSASPHGTWECESQGNLDMASQGTYPQLNIRNIIEWLQKHAMEQLSELSSHLYKLLVGGFELIKQQSTVCDSILKILTIVLKISQKRKIYQPHFTLAEEGLFQLYEAVAVCSKTKCSPSMRLGLKAVLMSTPAVTILRMDQEKLLKFLKWAVTTAIQSKSKRVLKPEDSDYHLIAVSGKQPPKESLVSKLLRWLTASVILGNISCSSWALAINCFHQLFLHSLLLLSDSSSELESFVGPEISLPLLCSKIHCPVEANPAWRWSYYQPWRDRSLELSDFEKLDEIHACERLMIVASNVLLRKSGFSHFFPLQDVDNLHPPVAATKRRVEQLKEENIITDSLFGNNRYGAPDQRALVLYNGLDVHLSAHLVVCSPCYIPKSDPGYYQQYPKVPLPTAAGVNFIKRSTSIETRYNKSMQDSRSNHHHQETLDLFPIHPTGILQAAKNEIEIESIENKSKSSSSATTPTSSENENYDHPFFDFFCKN</sequence>
<evidence type="ECO:0000259" key="3">
    <source>
        <dbReference type="Pfam" id="PF16201"/>
    </source>
</evidence>
<dbReference type="InterPro" id="IPR039844">
    <property type="entry name" value="URB1"/>
</dbReference>
<accession>A0ABR0VNZ7</accession>
<feature type="compositionally biased region" description="Low complexity" evidence="1">
    <location>
        <begin position="2640"/>
        <end position="2653"/>
    </location>
</feature>
<evidence type="ECO:0008006" key="6">
    <source>
        <dbReference type="Google" id="ProtNLM"/>
    </source>
</evidence>
<feature type="region of interest" description="Disordered" evidence="1">
    <location>
        <begin position="2635"/>
        <end position="2655"/>
    </location>
</feature>
<gene>
    <name evidence="4" type="ORF">DH2020_030217</name>
</gene>
<reference evidence="4 5" key="1">
    <citation type="journal article" date="2021" name="Comput. Struct. Biotechnol. J.">
        <title>De novo genome assembly of the potent medicinal plant Rehmannia glutinosa using nanopore technology.</title>
        <authorList>
            <person name="Ma L."/>
            <person name="Dong C."/>
            <person name="Song C."/>
            <person name="Wang X."/>
            <person name="Zheng X."/>
            <person name="Niu Y."/>
            <person name="Chen S."/>
            <person name="Feng W."/>
        </authorList>
    </citation>
    <scope>NUCLEOTIDE SEQUENCE [LARGE SCALE GENOMIC DNA]</scope>
    <source>
        <strain evidence="4">DH-2019</strain>
    </source>
</reference>
<evidence type="ECO:0000313" key="4">
    <source>
        <dbReference type="EMBL" id="KAK6136051.1"/>
    </source>
</evidence>
<proteinExistence type="predicted"/>
<dbReference type="InterPro" id="IPR032436">
    <property type="entry name" value="URB1_C"/>
</dbReference>
<name>A0ABR0VNZ7_REHGL</name>
<dbReference type="Pfam" id="PF16201">
    <property type="entry name" value="NopRA1"/>
    <property type="match status" value="1"/>
</dbReference>
<feature type="domain" description="URB1 N-terminal" evidence="2">
    <location>
        <begin position="69"/>
        <end position="375"/>
    </location>
</feature>